<name>A0A8J0R2L0_XENTR</name>
<keyword evidence="3" id="KW-0479">Metal-binding</keyword>
<dbReference type="PROSITE" id="PS50222">
    <property type="entry name" value="EF_HAND_2"/>
    <property type="match status" value="3"/>
</dbReference>
<dbReference type="GO" id="GO:0009966">
    <property type="term" value="P:regulation of signal transduction"/>
    <property type="evidence" value="ECO:0000318"/>
    <property type="project" value="GO_Central"/>
</dbReference>
<feature type="domain" description="EF-hand" evidence="8">
    <location>
        <begin position="174"/>
        <end position="209"/>
    </location>
</feature>
<dbReference type="CTD" id="100379842"/>
<dbReference type="PANTHER" id="PTHR23055:SF196">
    <property type="entry name" value="GUANYLYL CYCLASE-ACTIVATING PROTEIN 2 ISOFORM X3"/>
    <property type="match status" value="1"/>
</dbReference>
<dbReference type="AGR" id="Xenbase:XB-GENE-5838913"/>
<evidence type="ECO:0000256" key="1">
    <source>
        <dbReference type="ARBA" id="ARBA00022606"/>
    </source>
</evidence>
<dbReference type="Pfam" id="PF13499">
    <property type="entry name" value="EF-hand_7"/>
    <property type="match status" value="1"/>
</dbReference>
<evidence type="ECO:0000313" key="10">
    <source>
        <dbReference type="RefSeq" id="XP_004913416.1"/>
    </source>
</evidence>
<accession>A0A8J0R2L0</accession>
<dbReference type="InterPro" id="IPR011992">
    <property type="entry name" value="EF-hand-dom_pair"/>
</dbReference>
<sequence length="233" mass="27124">MTDAWKAITPQTQKWLGCSSAIHQVSRNKSTLHRGTQEQAMGQTQAAYKDEIDVADLQDMYKKFVTECPSGALFLHEFKQFFGVSANNEVSQFMESLFKSFDRNRDNTIDFLEYVAALNLTLRGKLEHKLRWSFKIYDKDGNGCVDKRELKEIIQSIYSIKRGWRRDQEAQLMSPEEICERIFQIVDENGDGQLSLQEFVEGAKKDTWVLKMLQLDTNPCNWVMEQRRKSALF</sequence>
<proteinExistence type="predicted"/>
<dbReference type="OrthoDB" id="191686at2759"/>
<evidence type="ECO:0000256" key="3">
    <source>
        <dbReference type="ARBA" id="ARBA00022723"/>
    </source>
</evidence>
<dbReference type="RefSeq" id="XP_004913416.1">
    <property type="nucleotide sequence ID" value="XM_004913359.4"/>
</dbReference>
<dbReference type="InterPro" id="IPR002048">
    <property type="entry name" value="EF_hand_dom"/>
</dbReference>
<keyword evidence="6" id="KW-0449">Lipoprotein</keyword>
<dbReference type="PRINTS" id="PR00450">
    <property type="entry name" value="RECOVERIN"/>
</dbReference>
<evidence type="ECO:0000259" key="8">
    <source>
        <dbReference type="PROSITE" id="PS50222"/>
    </source>
</evidence>
<dbReference type="PANTHER" id="PTHR23055">
    <property type="entry name" value="CALCIUM BINDING PROTEINS"/>
    <property type="match status" value="1"/>
</dbReference>
<keyword evidence="4" id="KW-0677">Repeat</keyword>
<dbReference type="PROSITE" id="PS00018">
    <property type="entry name" value="EF_HAND_1"/>
    <property type="match status" value="3"/>
</dbReference>
<evidence type="ECO:0000256" key="4">
    <source>
        <dbReference type="ARBA" id="ARBA00022737"/>
    </source>
</evidence>
<dbReference type="Proteomes" id="UP000008143">
    <property type="component" value="Chromosome 4"/>
</dbReference>
<reference evidence="10" key="1">
    <citation type="submission" date="2025-08" db="UniProtKB">
        <authorList>
            <consortium name="RefSeq"/>
        </authorList>
    </citation>
    <scope>IDENTIFICATION</scope>
    <source>
        <strain evidence="10">Nigerian</strain>
        <tissue evidence="10">Liver and blood</tissue>
    </source>
</reference>
<dbReference type="InterPro" id="IPR028846">
    <property type="entry name" value="Recoverin"/>
</dbReference>
<dbReference type="CDD" id="cd00051">
    <property type="entry name" value="EFh"/>
    <property type="match status" value="2"/>
</dbReference>
<gene>
    <name evidence="11" type="primary">guca1bl</name>
    <name evidence="10" type="synonym">LOC100379842</name>
</gene>
<dbReference type="Gene3D" id="1.10.238.10">
    <property type="entry name" value="EF-hand"/>
    <property type="match status" value="2"/>
</dbReference>
<dbReference type="FunFam" id="1.10.238.10:FF:000052">
    <property type="entry name" value="Guanylate cyclase activator 1A"/>
    <property type="match status" value="1"/>
</dbReference>
<dbReference type="GO" id="GO:0007601">
    <property type="term" value="P:visual perception"/>
    <property type="evidence" value="ECO:0000318"/>
    <property type="project" value="GO_Central"/>
</dbReference>
<evidence type="ECO:0000256" key="7">
    <source>
        <dbReference type="ARBA" id="ARBA00023305"/>
    </source>
</evidence>
<dbReference type="GO" id="GO:0001917">
    <property type="term" value="C:photoreceptor inner segment"/>
    <property type="evidence" value="ECO:0000318"/>
    <property type="project" value="GO_Central"/>
</dbReference>
<protein>
    <submittedName>
        <fullName evidence="10">Guanylyl cyclase-activating protein 2 isoform X1</fullName>
    </submittedName>
</protein>
<dbReference type="GeneID" id="100379842"/>
<organism evidence="9 10">
    <name type="scientific">Xenopus tropicalis</name>
    <name type="common">Western clawed frog</name>
    <name type="synonym">Silurana tropicalis</name>
    <dbReference type="NCBI Taxonomy" id="8364"/>
    <lineage>
        <taxon>Eukaryota</taxon>
        <taxon>Metazoa</taxon>
        <taxon>Chordata</taxon>
        <taxon>Craniata</taxon>
        <taxon>Vertebrata</taxon>
        <taxon>Euteleostomi</taxon>
        <taxon>Amphibia</taxon>
        <taxon>Batrachia</taxon>
        <taxon>Anura</taxon>
        <taxon>Pipoidea</taxon>
        <taxon>Pipidae</taxon>
        <taxon>Xenopodinae</taxon>
        <taxon>Xenopus</taxon>
        <taxon>Silurana</taxon>
    </lineage>
</organism>
<dbReference type="SMART" id="SM00054">
    <property type="entry name" value="EFh"/>
    <property type="match status" value="3"/>
</dbReference>
<evidence type="ECO:0000256" key="5">
    <source>
        <dbReference type="ARBA" id="ARBA00022837"/>
    </source>
</evidence>
<evidence type="ECO:0000313" key="11">
    <source>
        <dbReference type="Xenbase" id="XB-GENE-5838913"/>
    </source>
</evidence>
<evidence type="ECO:0000256" key="6">
    <source>
        <dbReference type="ARBA" id="ARBA00023288"/>
    </source>
</evidence>
<dbReference type="GO" id="GO:0120199">
    <property type="term" value="C:cone photoreceptor outer segment"/>
    <property type="evidence" value="ECO:0000318"/>
    <property type="project" value="GO_Central"/>
</dbReference>
<dbReference type="Pfam" id="PF13202">
    <property type="entry name" value="EF-hand_5"/>
    <property type="match status" value="1"/>
</dbReference>
<dbReference type="OMA" id="MNPAGWV"/>
<keyword evidence="1" id="KW-0716">Sensory transduction</keyword>
<dbReference type="AlphaFoldDB" id="A0A8J0R2L0"/>
<dbReference type="Xenbase" id="XB-GENE-5838913">
    <property type="gene designation" value="guca1bl"/>
</dbReference>
<evidence type="ECO:0000313" key="9">
    <source>
        <dbReference type="Proteomes" id="UP000008143"/>
    </source>
</evidence>
<keyword evidence="2" id="KW-0519">Myristate</keyword>
<feature type="domain" description="EF-hand" evidence="8">
    <location>
        <begin position="125"/>
        <end position="160"/>
    </location>
</feature>
<dbReference type="InterPro" id="IPR018247">
    <property type="entry name" value="EF_Hand_1_Ca_BS"/>
</dbReference>
<feature type="domain" description="EF-hand" evidence="8">
    <location>
        <begin position="89"/>
        <end position="124"/>
    </location>
</feature>
<dbReference type="GO" id="GO:0008048">
    <property type="term" value="F:calcium sensitive guanylate cyclase activator activity"/>
    <property type="evidence" value="ECO:0000318"/>
    <property type="project" value="GO_Central"/>
</dbReference>
<evidence type="ECO:0000256" key="2">
    <source>
        <dbReference type="ARBA" id="ARBA00022707"/>
    </source>
</evidence>
<dbReference type="GO" id="GO:0005509">
    <property type="term" value="F:calcium ion binding"/>
    <property type="evidence" value="ECO:0000318"/>
    <property type="project" value="GO_Central"/>
</dbReference>
<keyword evidence="9" id="KW-1185">Reference proteome</keyword>
<keyword evidence="5" id="KW-0106">Calcium</keyword>
<dbReference type="SUPFAM" id="SSF47473">
    <property type="entry name" value="EF-hand"/>
    <property type="match status" value="1"/>
</dbReference>
<keyword evidence="7" id="KW-0844">Vision</keyword>